<name>A0A0R3TN60_RODNA</name>
<reference evidence="2 3" key="2">
    <citation type="submission" date="2018-11" db="EMBL/GenBank/DDBJ databases">
        <authorList>
            <consortium name="Pathogen Informatics"/>
        </authorList>
    </citation>
    <scope>NUCLEOTIDE SEQUENCE [LARGE SCALE GENOMIC DNA]</scope>
</reference>
<feature type="compositionally biased region" description="Polar residues" evidence="1">
    <location>
        <begin position="127"/>
        <end position="138"/>
    </location>
</feature>
<dbReference type="InterPro" id="IPR051675">
    <property type="entry name" value="Endo/Exo/Phosphatase_dom_1"/>
</dbReference>
<gene>
    <name evidence="2" type="ORF">HNAJ_LOCUS8798</name>
</gene>
<proteinExistence type="predicted"/>
<dbReference type="STRING" id="102285.A0A0R3TN60"/>
<feature type="compositionally biased region" description="Pro residues" evidence="1">
    <location>
        <begin position="142"/>
        <end position="152"/>
    </location>
</feature>
<dbReference type="WBParaSite" id="HNAJ_0000880201-mRNA-1">
    <property type="protein sequence ID" value="HNAJ_0000880201-mRNA-1"/>
    <property type="gene ID" value="HNAJ_0000880201"/>
</dbReference>
<evidence type="ECO:0000313" key="2">
    <source>
        <dbReference type="EMBL" id="VDO04928.1"/>
    </source>
</evidence>
<evidence type="ECO:0000256" key="1">
    <source>
        <dbReference type="SAM" id="MobiDB-lite"/>
    </source>
</evidence>
<protein>
    <submittedName>
        <fullName evidence="4">Endo/exonuclease/phosphatase domain-containing protein</fullName>
    </submittedName>
</protein>
<dbReference type="PANTHER" id="PTHR21180">
    <property type="entry name" value="ENDONUCLEASE/EXONUCLEASE/PHOSPHATASE FAMILY DOMAIN-CONTAINING PROTEIN 1"/>
    <property type="match status" value="1"/>
</dbReference>
<evidence type="ECO:0000313" key="3">
    <source>
        <dbReference type="Proteomes" id="UP000278807"/>
    </source>
</evidence>
<feature type="region of interest" description="Disordered" evidence="1">
    <location>
        <begin position="126"/>
        <end position="153"/>
    </location>
</feature>
<dbReference type="Gene3D" id="3.60.10.10">
    <property type="entry name" value="Endonuclease/exonuclease/phosphatase"/>
    <property type="match status" value="1"/>
</dbReference>
<dbReference type="AlphaFoldDB" id="A0A0R3TN60"/>
<dbReference type="OrthoDB" id="6237065at2759"/>
<dbReference type="EMBL" id="UZAE01012394">
    <property type="protein sequence ID" value="VDO04928.1"/>
    <property type="molecule type" value="Genomic_DNA"/>
</dbReference>
<dbReference type="InterPro" id="IPR036691">
    <property type="entry name" value="Endo/exonu/phosph_ase_sf"/>
</dbReference>
<accession>A0A0R3TN60</accession>
<dbReference type="SUPFAM" id="SSF56219">
    <property type="entry name" value="DNase I-like"/>
    <property type="match status" value="1"/>
</dbReference>
<dbReference type="Proteomes" id="UP000278807">
    <property type="component" value="Unassembled WGS sequence"/>
</dbReference>
<keyword evidence="3" id="KW-1185">Reference proteome</keyword>
<reference evidence="4" key="1">
    <citation type="submission" date="2017-02" db="UniProtKB">
        <authorList>
            <consortium name="WormBaseParasite"/>
        </authorList>
    </citation>
    <scope>IDENTIFICATION</scope>
</reference>
<dbReference type="PANTHER" id="PTHR21180:SF32">
    <property type="entry name" value="ENDONUCLEASE_EXONUCLEASE_PHOSPHATASE FAMILY DOMAIN-CONTAINING PROTEIN 1"/>
    <property type="match status" value="1"/>
</dbReference>
<organism evidence="4">
    <name type="scientific">Rodentolepis nana</name>
    <name type="common">Dwarf tapeworm</name>
    <name type="synonym">Hymenolepis nana</name>
    <dbReference type="NCBI Taxonomy" id="102285"/>
    <lineage>
        <taxon>Eukaryota</taxon>
        <taxon>Metazoa</taxon>
        <taxon>Spiralia</taxon>
        <taxon>Lophotrochozoa</taxon>
        <taxon>Platyhelminthes</taxon>
        <taxon>Cestoda</taxon>
        <taxon>Eucestoda</taxon>
        <taxon>Cyclophyllidea</taxon>
        <taxon>Hymenolepididae</taxon>
        <taxon>Rodentolepis</taxon>
    </lineage>
</organism>
<sequence>MRRFSAEFGDSLNPFEVMDRKKELLKFFQISSENDIINRYPCLGETLAHNIILKRRKIPLKRLKDVWNLEDIRAQLLSECGSVIDDSIRSEPEITEFPNRAVSIIVTNPTNYTPCGPPPPLPSMVPSQLNPYNPTSGQIPDPSAPPPPPQLPPADNAVMELFDVLNGTGLVDRWKEYLASDQLLNVSDSLPSNTYRLATWNLDRLSVAKAKHPGIREAICLTILAYQFDLIAFQEVVEPEAVQMLADELNSPKLPMVKRWMSVNQVKRGMFTGFSSAEKTGRTFQSAEYSSFLYRYDRIKAISSRILEIADDNGRPFSRLPFMSKFKIGSNTLILTSVHLKAPALHESKSSKNAEEINCLTDFIDAMNDTFASEGFSQILTFTRAF</sequence>
<evidence type="ECO:0000313" key="4">
    <source>
        <dbReference type="WBParaSite" id="HNAJ_0000880201-mRNA-1"/>
    </source>
</evidence>